<dbReference type="PANTHER" id="PTHR43660">
    <property type="entry name" value="DIPEPTIDYL CARBOXYPEPTIDASE"/>
    <property type="match status" value="1"/>
</dbReference>
<keyword evidence="6 9" id="KW-0482">Metalloprotease</keyword>
<feature type="domain" description="Peptidase M3A/M3B catalytic" evidence="10">
    <location>
        <begin position="216"/>
        <end position="666"/>
    </location>
</feature>
<evidence type="ECO:0000256" key="8">
    <source>
        <dbReference type="ARBA" id="ARBA00026100"/>
    </source>
</evidence>
<dbReference type="InterPro" id="IPR001567">
    <property type="entry name" value="Pept_M3A_M3B_dom"/>
</dbReference>
<evidence type="ECO:0000259" key="10">
    <source>
        <dbReference type="Pfam" id="PF01432"/>
    </source>
</evidence>
<keyword evidence="5 9" id="KW-0862">Zinc</keyword>
<dbReference type="RefSeq" id="WP_003020904.1">
    <property type="nucleotide sequence ID" value="NZ_KK211923.1"/>
</dbReference>
<feature type="domain" description="Oligopeptidase A N-terminal" evidence="11">
    <location>
        <begin position="31"/>
        <end position="142"/>
    </location>
</feature>
<dbReference type="PANTHER" id="PTHR43660:SF1">
    <property type="entry name" value="DIPEPTIDYL CARBOXYPEPTIDASE"/>
    <property type="match status" value="1"/>
</dbReference>
<dbReference type="InterPro" id="IPR045090">
    <property type="entry name" value="Pept_M3A_M3B"/>
</dbReference>
<sequence>MNSIIEDSKLPKLAEFKVNEVKPAIDKLFSLAQSNLENALQTQNPNWQTLLKLEEDDEKISQAFSTISHMNAVCNSKELRESYEYAIAKLTDYYTKLGQNKDLYDLYKQIQKDNLTNEQAQAVRKAIIGFEQSGVNLDEAKRKRLQQISQELAQLSTKFENNVLDATMDWLYTTDDEKELKGLSQHTIESAKAKANQKNIAEKYALGIDIPTYLAVMQQADNRKLREKFYKAYCTKASKEADNKNFDNDENIEKILKLRIEKSQILGFDNYAENSLFTKMAETPEQVLELLNKLLEKSLPQAKKELNELRRFAEDAGLVDALQPWDSAYYSEKLKKAKFDFTEEELREYFPLEKVQDGLFKILKQIYNLDVKENTQYTKYVPEQQTFDFFKNDQYVGSIICDFFARDNKRGGAWMDDSRTAFTTSSGSKQNPVAYVNCNFLPPSKDGANLTHNDVVTLFHEFGHALHHILSQVTIPSISGTNGVEWDAIELPSQFMENFCWCQEGLAVISGSRDGKVLSSKQIDKLVGTRHFHSALMMVRQLEFGIFDMNIHYKKLTSATEVQKELDSIREKINLIKTPSYNKFQNGFSHIFAGGYAAGYYSYKWAEILSSDVFSRFEQEGILSHKVGNELLENIISKGSSRDAMDNFVAFMGRKPNEDALLRHSGINYKIYI</sequence>
<comment type="similarity">
    <text evidence="1 9">Belongs to the peptidase M3 family.</text>
</comment>
<evidence type="ECO:0000256" key="9">
    <source>
        <dbReference type="RuleBase" id="RU003435"/>
    </source>
</evidence>
<evidence type="ECO:0000256" key="2">
    <source>
        <dbReference type="ARBA" id="ARBA00022670"/>
    </source>
</evidence>
<dbReference type="GO" id="GO:0006508">
    <property type="term" value="P:proteolysis"/>
    <property type="evidence" value="ECO:0007669"/>
    <property type="project" value="UniProtKB-KW"/>
</dbReference>
<dbReference type="CDD" id="cd06456">
    <property type="entry name" value="M3A_DCP"/>
    <property type="match status" value="1"/>
</dbReference>
<dbReference type="Pfam" id="PF01432">
    <property type="entry name" value="Peptidase_M3"/>
    <property type="match status" value="1"/>
</dbReference>
<dbReference type="EC" id="3.4.24.70" evidence="8"/>
<evidence type="ECO:0000313" key="13">
    <source>
        <dbReference type="Proteomes" id="UP000023806"/>
    </source>
</evidence>
<keyword evidence="2 9" id="KW-0645">Protease</keyword>
<comment type="catalytic activity">
    <reaction evidence="7">
        <text>Hydrolysis of oligopeptides, with broad specificity. Gly or Ala commonly occur as P1 or P1' residues, but more distant residues are also important, as is shown by the fact that Z-Gly-Pro-Gly-|-Gly-Pro-Ala is cleaved, but not Z-(Gly)(5).</text>
        <dbReference type="EC" id="3.4.24.70"/>
    </reaction>
</comment>
<comment type="caution">
    <text evidence="12">The sequence shown here is derived from an EMBL/GenBank/DDBJ whole genome shotgun (WGS) entry which is preliminary data.</text>
</comment>
<proteinExistence type="inferred from homology"/>
<keyword evidence="4 9" id="KW-0378">Hydrolase</keyword>
<evidence type="ECO:0000256" key="6">
    <source>
        <dbReference type="ARBA" id="ARBA00023049"/>
    </source>
</evidence>
<dbReference type="FunFam" id="3.40.390.10:FF:000009">
    <property type="entry name" value="Oligopeptidase A"/>
    <property type="match status" value="1"/>
</dbReference>
<dbReference type="GO" id="GO:0005829">
    <property type="term" value="C:cytosol"/>
    <property type="evidence" value="ECO:0007669"/>
    <property type="project" value="UniProtKB-ARBA"/>
</dbReference>
<dbReference type="InterPro" id="IPR024079">
    <property type="entry name" value="MetalloPept_cat_dom_sf"/>
</dbReference>
<dbReference type="InterPro" id="IPR034005">
    <property type="entry name" value="M3A_DCP"/>
</dbReference>
<keyword evidence="3 9" id="KW-0479">Metal-binding</keyword>
<evidence type="ECO:0000256" key="4">
    <source>
        <dbReference type="ARBA" id="ARBA00022801"/>
    </source>
</evidence>
<comment type="cofactor">
    <cofactor evidence="9">
        <name>Zn(2+)</name>
        <dbReference type="ChEBI" id="CHEBI:29105"/>
    </cofactor>
    <text evidence="9">Binds 1 zinc ion.</text>
</comment>
<evidence type="ECO:0000259" key="11">
    <source>
        <dbReference type="Pfam" id="PF19310"/>
    </source>
</evidence>
<evidence type="ECO:0000256" key="1">
    <source>
        <dbReference type="ARBA" id="ARBA00006040"/>
    </source>
</evidence>
<dbReference type="InterPro" id="IPR024077">
    <property type="entry name" value="Neurolysin/TOP_dom2"/>
</dbReference>
<protein>
    <recommendedName>
        <fullName evidence="8">oligopeptidase A</fullName>
        <ecNumber evidence="8">3.4.24.70</ecNumber>
    </recommendedName>
</protein>
<gene>
    <name evidence="12" type="ORF">P250_03074</name>
</gene>
<dbReference type="SUPFAM" id="SSF55486">
    <property type="entry name" value="Metalloproteases ('zincins'), catalytic domain"/>
    <property type="match status" value="1"/>
</dbReference>
<dbReference type="EMBL" id="JIDS01000002">
    <property type="protein sequence ID" value="EZK38309.1"/>
    <property type="molecule type" value="Genomic_DNA"/>
</dbReference>
<dbReference type="InterPro" id="IPR045666">
    <property type="entry name" value="OpdA_N"/>
</dbReference>
<dbReference type="GO" id="GO:0004222">
    <property type="term" value="F:metalloendopeptidase activity"/>
    <property type="evidence" value="ECO:0007669"/>
    <property type="project" value="UniProtKB-EC"/>
</dbReference>
<dbReference type="Pfam" id="PF19310">
    <property type="entry name" value="TOP_N"/>
    <property type="match status" value="1"/>
</dbReference>
<dbReference type="Proteomes" id="UP000023806">
    <property type="component" value="Unassembled WGS sequence"/>
</dbReference>
<evidence type="ECO:0000256" key="3">
    <source>
        <dbReference type="ARBA" id="ARBA00022723"/>
    </source>
</evidence>
<dbReference type="Gene3D" id="3.40.390.10">
    <property type="entry name" value="Collagenase (Catalytic Domain)"/>
    <property type="match status" value="1"/>
</dbReference>
<evidence type="ECO:0000313" key="12">
    <source>
        <dbReference type="EMBL" id="EZK38309.1"/>
    </source>
</evidence>
<dbReference type="Gene3D" id="1.10.1370.10">
    <property type="entry name" value="Neurolysin, domain 3"/>
    <property type="match status" value="1"/>
</dbReference>
<dbReference type="GO" id="GO:0046872">
    <property type="term" value="F:metal ion binding"/>
    <property type="evidence" value="ECO:0007669"/>
    <property type="project" value="UniProtKB-UniRule"/>
</dbReference>
<name>A0AAD3G5P5_FRATT</name>
<organism evidence="12 13">
    <name type="scientific">Francisella tularensis subsp. tularensis str. SCHU S4 substr. FSC237</name>
    <dbReference type="NCBI Taxonomy" id="1341660"/>
    <lineage>
        <taxon>Bacteria</taxon>
        <taxon>Pseudomonadati</taxon>
        <taxon>Pseudomonadota</taxon>
        <taxon>Gammaproteobacteria</taxon>
        <taxon>Thiotrichales</taxon>
        <taxon>Francisellaceae</taxon>
        <taxon>Francisella</taxon>
    </lineage>
</organism>
<evidence type="ECO:0000256" key="5">
    <source>
        <dbReference type="ARBA" id="ARBA00022833"/>
    </source>
</evidence>
<reference evidence="12 13" key="1">
    <citation type="submission" date="2014-03" db="EMBL/GenBank/DDBJ databases">
        <title>The Genome Sequence of Francisella tularensis subsp. tularensis str. SCHU S4 substr. FSC043.</title>
        <authorList>
            <consortium name="The Broad Institute Genomics Platform"/>
            <consortium name="The Broad Institute Genome Sequencing Center for Infectious Disease"/>
            <person name="Chapman S.B."/>
            <person name="Guina T."/>
            <person name="Gelhaus C."/>
            <person name="Comer J."/>
            <person name="Sellati T."/>
            <person name="Sjostedt A."/>
            <person name="Young S.K."/>
            <person name="Zeng Q."/>
            <person name="Gargeya S."/>
            <person name="Abouelleil A."/>
            <person name="Alvarado L."/>
            <person name="Chapman S.B."/>
            <person name="Gainer-Dewar J."/>
            <person name="Goldberg J."/>
            <person name="Griggs A."/>
            <person name="Gujja S."/>
            <person name="Hansen M."/>
            <person name="Howarth C."/>
            <person name="Imamovic A."/>
            <person name="Larimer J."/>
            <person name="Murphy C."/>
            <person name="Naylor J."/>
            <person name="Pearson M."/>
            <person name="Poon T.W."/>
            <person name="Priest M."/>
            <person name="Roberts A."/>
            <person name="Saif S."/>
            <person name="Shea T."/>
            <person name="Sykes S."/>
            <person name="Wortman J."/>
            <person name="Nusbaum C."/>
            <person name="Birren B."/>
        </authorList>
    </citation>
    <scope>NUCLEOTIDE SEQUENCE [LARGE SCALE GENOMIC DNA]</scope>
    <source>
        <strain evidence="12 13">Schu S4</strain>
    </source>
</reference>
<evidence type="ECO:0000256" key="7">
    <source>
        <dbReference type="ARBA" id="ARBA00024603"/>
    </source>
</evidence>
<dbReference type="AlphaFoldDB" id="A0AAD3G5P5"/>
<accession>A0AAD3G5P5</accession>